<dbReference type="InterPro" id="IPR002314">
    <property type="entry name" value="aa-tRNA-synt_IIb"/>
</dbReference>
<keyword evidence="4" id="KW-0547">Nucleotide-binding</keyword>
<evidence type="ECO:0000313" key="12">
    <source>
        <dbReference type="Proteomes" id="UP000177838"/>
    </source>
</evidence>
<keyword evidence="5" id="KW-0067">ATP-binding</keyword>
<dbReference type="InterPro" id="IPR004154">
    <property type="entry name" value="Anticodon-bd"/>
</dbReference>
<dbReference type="GO" id="GO:0004827">
    <property type="term" value="F:proline-tRNA ligase activity"/>
    <property type="evidence" value="ECO:0007669"/>
    <property type="project" value="UniProtKB-EC"/>
</dbReference>
<dbReference type="SUPFAM" id="SSF55681">
    <property type="entry name" value="Class II aaRS and biotin synthetases"/>
    <property type="match status" value="1"/>
</dbReference>
<sequence length="416" mass="46481">MRQSQLFARTRWEDPTEETAKNAKLLIRAGLVHKEMAGVYAFLPLGLRVLRKIETVIREEMNAIGGQEVLMTTLQNPEIWHKTGRFDDAVVDNWFKTKLVSGGELGIANTHEEPITAMLVHHLKSYKDLPVYVYQFQTKFRNELRAKSGIMRGREFLMKDLYSFSRTEVEFHTFYEQCAAAYLRIFARVGLGDHTFRTLAAGGSFTTGLTDEFQTLSEAGEDIIYIDRSKHLAVNKEVLTDENLARLGLERANLEEAKSIEVGNIFPLGHRYSDALGLKYRDESGLDQPIYMGSYGIGLSRLLGTIVEVLADDGGIVWPASVAPFAVHLVALGSSEPVRQAADQIYADLSQAGVEALFDDRDLPAGEKLGDADLLGMPLRVIVSEKTLAAGKLEVKNRQTAEIRHLTFAELITEFK</sequence>
<comment type="catalytic activity">
    <reaction evidence="9">
        <text>tRNA(Pro) + L-proline + ATP = L-prolyl-tRNA(Pro) + AMP + diphosphate</text>
        <dbReference type="Rhea" id="RHEA:14305"/>
        <dbReference type="Rhea" id="RHEA-COMP:9700"/>
        <dbReference type="Rhea" id="RHEA-COMP:9702"/>
        <dbReference type="ChEBI" id="CHEBI:30616"/>
        <dbReference type="ChEBI" id="CHEBI:33019"/>
        <dbReference type="ChEBI" id="CHEBI:60039"/>
        <dbReference type="ChEBI" id="CHEBI:78442"/>
        <dbReference type="ChEBI" id="CHEBI:78532"/>
        <dbReference type="ChEBI" id="CHEBI:456215"/>
        <dbReference type="EC" id="6.1.1.15"/>
    </reaction>
</comment>
<dbReference type="InterPro" id="IPR002316">
    <property type="entry name" value="Pro-tRNA-ligase_IIa"/>
</dbReference>
<dbReference type="InterPro" id="IPR050062">
    <property type="entry name" value="Pro-tRNA_synthetase"/>
</dbReference>
<dbReference type="Proteomes" id="UP000177838">
    <property type="component" value="Unassembled WGS sequence"/>
</dbReference>
<dbReference type="GO" id="GO:0005829">
    <property type="term" value="C:cytosol"/>
    <property type="evidence" value="ECO:0007669"/>
    <property type="project" value="TreeGrafter"/>
</dbReference>
<evidence type="ECO:0000313" key="11">
    <source>
        <dbReference type="EMBL" id="OHA59501.1"/>
    </source>
</evidence>
<dbReference type="PRINTS" id="PR01046">
    <property type="entry name" value="TRNASYNTHPRO"/>
</dbReference>
<evidence type="ECO:0000256" key="9">
    <source>
        <dbReference type="ARBA" id="ARBA00047671"/>
    </source>
</evidence>
<evidence type="ECO:0000256" key="6">
    <source>
        <dbReference type="ARBA" id="ARBA00022917"/>
    </source>
</evidence>
<proteinExistence type="predicted"/>
<dbReference type="PANTHER" id="PTHR42753">
    <property type="entry name" value="MITOCHONDRIAL RIBOSOME PROTEIN L39/PROLYL-TRNA LIGASE FAMILY MEMBER"/>
    <property type="match status" value="1"/>
</dbReference>
<evidence type="ECO:0000256" key="1">
    <source>
        <dbReference type="ARBA" id="ARBA00012831"/>
    </source>
</evidence>
<dbReference type="EC" id="6.1.1.15" evidence="1"/>
<protein>
    <recommendedName>
        <fullName evidence="2">Proline--tRNA ligase</fullName>
        <ecNumber evidence="1">6.1.1.15</ecNumber>
    </recommendedName>
    <alternativeName>
        <fullName evidence="8">Prolyl-tRNA synthetase</fullName>
    </alternativeName>
</protein>
<dbReference type="InterPro" id="IPR045864">
    <property type="entry name" value="aa-tRNA-synth_II/BPL/LPL"/>
</dbReference>
<dbReference type="GO" id="GO:0006433">
    <property type="term" value="P:prolyl-tRNA aminoacylation"/>
    <property type="evidence" value="ECO:0007669"/>
    <property type="project" value="InterPro"/>
</dbReference>
<dbReference type="CDD" id="cd00861">
    <property type="entry name" value="ProRS_anticodon_short"/>
    <property type="match status" value="1"/>
</dbReference>
<evidence type="ECO:0000259" key="10">
    <source>
        <dbReference type="PROSITE" id="PS50862"/>
    </source>
</evidence>
<evidence type="ECO:0000256" key="2">
    <source>
        <dbReference type="ARBA" id="ARBA00019110"/>
    </source>
</evidence>
<accession>A0A1G2QHP3</accession>
<keyword evidence="3" id="KW-0436">Ligase</keyword>
<dbReference type="SUPFAM" id="SSF52954">
    <property type="entry name" value="Class II aaRS ABD-related"/>
    <property type="match status" value="1"/>
</dbReference>
<dbReference type="InterPro" id="IPR036621">
    <property type="entry name" value="Anticodon-bd_dom_sf"/>
</dbReference>
<evidence type="ECO:0000256" key="5">
    <source>
        <dbReference type="ARBA" id="ARBA00022840"/>
    </source>
</evidence>
<evidence type="ECO:0000256" key="7">
    <source>
        <dbReference type="ARBA" id="ARBA00023146"/>
    </source>
</evidence>
<dbReference type="InterPro" id="IPR006195">
    <property type="entry name" value="aa-tRNA-synth_II"/>
</dbReference>
<gene>
    <name evidence="11" type="ORF">A2589_01405</name>
</gene>
<comment type="caution">
    <text evidence="11">The sequence shown here is derived from an EMBL/GenBank/DDBJ whole genome shotgun (WGS) entry which is preliminary data.</text>
</comment>
<reference evidence="11 12" key="1">
    <citation type="journal article" date="2016" name="Nat. Commun.">
        <title>Thousands of microbial genomes shed light on interconnected biogeochemical processes in an aquifer system.</title>
        <authorList>
            <person name="Anantharaman K."/>
            <person name="Brown C.T."/>
            <person name="Hug L.A."/>
            <person name="Sharon I."/>
            <person name="Castelle C.J."/>
            <person name="Probst A.J."/>
            <person name="Thomas B.C."/>
            <person name="Singh A."/>
            <person name="Wilkins M.J."/>
            <person name="Karaoz U."/>
            <person name="Brodie E.L."/>
            <person name="Williams K.H."/>
            <person name="Hubbard S.S."/>
            <person name="Banfield J.F."/>
        </authorList>
    </citation>
    <scope>NUCLEOTIDE SEQUENCE [LARGE SCALE GENOMIC DNA]</scope>
</reference>
<feature type="domain" description="Aminoacyl-transfer RNA synthetases class-II family profile" evidence="10">
    <location>
        <begin position="38"/>
        <end position="319"/>
    </location>
</feature>
<dbReference type="STRING" id="1802439.A2589_01405"/>
<dbReference type="Pfam" id="PF03129">
    <property type="entry name" value="HGTP_anticodon"/>
    <property type="match status" value="1"/>
</dbReference>
<keyword evidence="6" id="KW-0648">Protein biosynthesis</keyword>
<dbReference type="Pfam" id="PF00587">
    <property type="entry name" value="tRNA-synt_2b"/>
    <property type="match status" value="1"/>
</dbReference>
<dbReference type="GO" id="GO:0005524">
    <property type="term" value="F:ATP binding"/>
    <property type="evidence" value="ECO:0007669"/>
    <property type="project" value="UniProtKB-KW"/>
</dbReference>
<dbReference type="EMBL" id="MHTK01000006">
    <property type="protein sequence ID" value="OHA59501.1"/>
    <property type="molecule type" value="Genomic_DNA"/>
</dbReference>
<keyword evidence="7 11" id="KW-0030">Aminoacyl-tRNA synthetase</keyword>
<dbReference type="InterPro" id="IPR044140">
    <property type="entry name" value="ProRS_anticodon_short"/>
</dbReference>
<evidence type="ECO:0000256" key="8">
    <source>
        <dbReference type="ARBA" id="ARBA00029731"/>
    </source>
</evidence>
<dbReference type="Gene3D" id="3.30.930.10">
    <property type="entry name" value="Bira Bifunctional Protein, Domain 2"/>
    <property type="match status" value="1"/>
</dbReference>
<dbReference type="Gene3D" id="3.40.50.800">
    <property type="entry name" value="Anticodon-binding domain"/>
    <property type="match status" value="1"/>
</dbReference>
<organism evidence="11 12">
    <name type="scientific">Candidatus Vogelbacteria bacterium RIFOXYD1_FULL_46_19</name>
    <dbReference type="NCBI Taxonomy" id="1802439"/>
    <lineage>
        <taxon>Bacteria</taxon>
        <taxon>Candidatus Vogeliibacteriota</taxon>
    </lineage>
</organism>
<evidence type="ECO:0000256" key="4">
    <source>
        <dbReference type="ARBA" id="ARBA00022741"/>
    </source>
</evidence>
<dbReference type="PROSITE" id="PS50862">
    <property type="entry name" value="AA_TRNA_LIGASE_II"/>
    <property type="match status" value="1"/>
</dbReference>
<evidence type="ECO:0000256" key="3">
    <source>
        <dbReference type="ARBA" id="ARBA00022598"/>
    </source>
</evidence>
<dbReference type="PANTHER" id="PTHR42753:SF2">
    <property type="entry name" value="PROLINE--TRNA LIGASE"/>
    <property type="match status" value="1"/>
</dbReference>
<dbReference type="AlphaFoldDB" id="A0A1G2QHP3"/>
<name>A0A1G2QHP3_9BACT</name>